<evidence type="ECO:0000256" key="7">
    <source>
        <dbReference type="HAMAP-Rule" id="MF_00415"/>
    </source>
</evidence>
<evidence type="ECO:0000256" key="4">
    <source>
        <dbReference type="ARBA" id="ARBA00023136"/>
    </source>
</evidence>
<dbReference type="PANTHER" id="PTHR34933">
    <property type="entry name" value="FLAGELLAR L-RING PROTEIN"/>
    <property type="match status" value="1"/>
</dbReference>
<keyword evidence="8" id="KW-0969">Cilium</keyword>
<protein>
    <recommendedName>
        <fullName evidence="7">Flagellar L-ring protein</fullName>
    </recommendedName>
    <alternativeName>
        <fullName evidence="7">Basal body L-ring protein</fullName>
    </alternativeName>
</protein>
<keyword evidence="9" id="KW-1185">Reference proteome</keyword>
<dbReference type="GO" id="GO:0071973">
    <property type="term" value="P:bacterial-type flagellum-dependent cell motility"/>
    <property type="evidence" value="ECO:0007669"/>
    <property type="project" value="InterPro"/>
</dbReference>
<name>A0A512AQ10_9SPHN</name>
<comment type="similarity">
    <text evidence="2 7">Belongs to the FlgH family.</text>
</comment>
<dbReference type="GO" id="GO:0003774">
    <property type="term" value="F:cytoskeletal motor activity"/>
    <property type="evidence" value="ECO:0007669"/>
    <property type="project" value="InterPro"/>
</dbReference>
<evidence type="ECO:0000256" key="6">
    <source>
        <dbReference type="ARBA" id="ARBA00023237"/>
    </source>
</evidence>
<keyword evidence="3" id="KW-0732">Signal</keyword>
<comment type="function">
    <text evidence="1 7">Assembles around the rod to form the L-ring and probably protects the motor/basal body from shearing forces during rotation.</text>
</comment>
<evidence type="ECO:0000313" key="9">
    <source>
        <dbReference type="Proteomes" id="UP000321464"/>
    </source>
</evidence>
<evidence type="ECO:0000313" key="8">
    <source>
        <dbReference type="EMBL" id="GEO01772.1"/>
    </source>
</evidence>
<keyword evidence="5 7" id="KW-0975">Bacterial flagellum</keyword>
<dbReference type="InterPro" id="IPR000527">
    <property type="entry name" value="Flag_Lring"/>
</dbReference>
<keyword evidence="6 7" id="KW-0998">Cell outer membrane</keyword>
<dbReference type="RefSeq" id="WP_147161088.1">
    <property type="nucleotide sequence ID" value="NZ_BJYR01000026.1"/>
</dbReference>
<dbReference type="Proteomes" id="UP000321464">
    <property type="component" value="Unassembled WGS sequence"/>
</dbReference>
<keyword evidence="8" id="KW-0282">Flagellum</keyword>
<accession>A0A512AQ10</accession>
<keyword evidence="4 7" id="KW-0472">Membrane</keyword>
<sequence>MMDSPFEAAFRASANGPIDGRPLGLRLLACLLIPPAIVLAAIAPAGQAHGRPTRPAEGFGAVLPQAPAPRPADGAIFNVSAGYTGLVEGRRAHAIGDPLTIILTENLNSSKTAASKTQKNGAFNVVPPSAGPLSFLDPNALKASGGSSFNGQGNASQTSTLGGEVSVTIAEVRPNGTALVTGEKRLLLSQGQEWVQFSGIVRLGDIDADNRVRSTQVADARVTYTGNGSVGRASREGWLSKFFSVINPF</sequence>
<comment type="subunit">
    <text evidence="7">The basal body constitutes a major portion of the flagellar organelle and consists of four rings (L,P,S, and M) mounted on a central rod.</text>
</comment>
<comment type="subcellular location">
    <subcellularLocation>
        <location evidence="7">Cell outer membrane</location>
    </subcellularLocation>
    <subcellularLocation>
        <location evidence="7">Bacterial flagellum basal body</location>
    </subcellularLocation>
</comment>
<gene>
    <name evidence="7 8" type="primary">flgH</name>
    <name evidence="8" type="ORF">NSE01_36040</name>
</gene>
<proteinExistence type="inferred from homology"/>
<dbReference type="PANTHER" id="PTHR34933:SF1">
    <property type="entry name" value="FLAGELLAR L-RING PROTEIN"/>
    <property type="match status" value="1"/>
</dbReference>
<dbReference type="GO" id="GO:0009279">
    <property type="term" value="C:cell outer membrane"/>
    <property type="evidence" value="ECO:0007669"/>
    <property type="project" value="UniProtKB-SubCell"/>
</dbReference>
<evidence type="ECO:0000256" key="3">
    <source>
        <dbReference type="ARBA" id="ARBA00022729"/>
    </source>
</evidence>
<evidence type="ECO:0000256" key="2">
    <source>
        <dbReference type="ARBA" id="ARBA00006929"/>
    </source>
</evidence>
<evidence type="ECO:0000256" key="5">
    <source>
        <dbReference type="ARBA" id="ARBA00023143"/>
    </source>
</evidence>
<reference evidence="8 9" key="1">
    <citation type="submission" date="2019-07" db="EMBL/GenBank/DDBJ databases">
        <title>Whole genome shotgun sequence of Novosphingobium sediminis NBRC 106119.</title>
        <authorList>
            <person name="Hosoyama A."/>
            <person name="Uohara A."/>
            <person name="Ohji S."/>
            <person name="Ichikawa N."/>
        </authorList>
    </citation>
    <scope>NUCLEOTIDE SEQUENCE [LARGE SCALE GENOMIC DNA]</scope>
    <source>
        <strain evidence="8 9">NBRC 106119</strain>
    </source>
</reference>
<dbReference type="PRINTS" id="PR01008">
    <property type="entry name" value="FLGLRINGFLGH"/>
</dbReference>
<dbReference type="GO" id="GO:0009427">
    <property type="term" value="C:bacterial-type flagellum basal body, distal rod, L ring"/>
    <property type="evidence" value="ECO:0007669"/>
    <property type="project" value="InterPro"/>
</dbReference>
<keyword evidence="8" id="KW-0966">Cell projection</keyword>
<comment type="caution">
    <text evidence="8">The sequence shown here is derived from an EMBL/GenBank/DDBJ whole genome shotgun (WGS) entry which is preliminary data.</text>
</comment>
<dbReference type="Pfam" id="PF02107">
    <property type="entry name" value="FlgH"/>
    <property type="match status" value="1"/>
</dbReference>
<dbReference type="OrthoDB" id="9789227at2"/>
<evidence type="ECO:0000256" key="1">
    <source>
        <dbReference type="ARBA" id="ARBA00002591"/>
    </source>
</evidence>
<dbReference type="HAMAP" id="MF_00415">
    <property type="entry name" value="FlgH"/>
    <property type="match status" value="1"/>
</dbReference>
<dbReference type="AlphaFoldDB" id="A0A512AQ10"/>
<organism evidence="8 9">
    <name type="scientific">Novosphingobium sediminis</name>
    <dbReference type="NCBI Taxonomy" id="707214"/>
    <lineage>
        <taxon>Bacteria</taxon>
        <taxon>Pseudomonadati</taxon>
        <taxon>Pseudomonadota</taxon>
        <taxon>Alphaproteobacteria</taxon>
        <taxon>Sphingomonadales</taxon>
        <taxon>Sphingomonadaceae</taxon>
        <taxon>Novosphingobium</taxon>
    </lineage>
</organism>
<dbReference type="EMBL" id="BJYR01000026">
    <property type="protein sequence ID" value="GEO01772.1"/>
    <property type="molecule type" value="Genomic_DNA"/>
</dbReference>